<sequence>MMSFHSNQPLLIQLHTTIHYRRGNATTTTAAGNPPSPFHSHKLPPVTFAANTAIPSPSYDSVITDDPFNSFNSFNPRNDNYNPSPYSPPNLYNQPNRYDAPNPYNPSDPYDSYTHHFHPNPHSSYPYPPHDNNPPNTRRNNPTYPPTPYPPNNRNRNPHNNPPTRPIDTRPIDTRRTSTRRTSSRPTDTSSTPPDLFLRSIDAACLARVRAMTQHTAYRFERPVNYEVERAFVWAGVDAGVEAGMGMGMGGDGLGGGEGRGREREGSVSGGGNGAGGSGGGDGPGGPGAGASLSMRGLSSAEIARQVDMMRLRGYRDWVRVKMDVEIEAGRELRKREASWLTGGRRRMGSSSLGETEEDWQ</sequence>
<protein>
    <submittedName>
        <fullName evidence="1">Uncharacterized protein</fullName>
    </submittedName>
</protein>
<dbReference type="EMBL" id="JAGIZQ010000003">
    <property type="protein sequence ID" value="KAH6635899.1"/>
    <property type="molecule type" value="Genomic_DNA"/>
</dbReference>
<evidence type="ECO:0000313" key="1">
    <source>
        <dbReference type="EMBL" id="KAH6635899.1"/>
    </source>
</evidence>
<evidence type="ECO:0000313" key="2">
    <source>
        <dbReference type="Proteomes" id="UP000724584"/>
    </source>
</evidence>
<keyword evidence="2" id="KW-1185">Reference proteome</keyword>
<organism evidence="1 2">
    <name type="scientific">Chaetomium tenue</name>
    <dbReference type="NCBI Taxonomy" id="1854479"/>
    <lineage>
        <taxon>Eukaryota</taxon>
        <taxon>Fungi</taxon>
        <taxon>Dikarya</taxon>
        <taxon>Ascomycota</taxon>
        <taxon>Pezizomycotina</taxon>
        <taxon>Sordariomycetes</taxon>
        <taxon>Sordariomycetidae</taxon>
        <taxon>Sordariales</taxon>
        <taxon>Chaetomiaceae</taxon>
        <taxon>Chaetomium</taxon>
    </lineage>
</organism>
<reference evidence="1 2" key="1">
    <citation type="journal article" date="2021" name="Nat. Commun.">
        <title>Genetic determinants of endophytism in the Arabidopsis root mycobiome.</title>
        <authorList>
            <person name="Mesny F."/>
            <person name="Miyauchi S."/>
            <person name="Thiergart T."/>
            <person name="Pickel B."/>
            <person name="Atanasova L."/>
            <person name="Karlsson M."/>
            <person name="Huettel B."/>
            <person name="Barry K.W."/>
            <person name="Haridas S."/>
            <person name="Chen C."/>
            <person name="Bauer D."/>
            <person name="Andreopoulos W."/>
            <person name="Pangilinan J."/>
            <person name="LaButti K."/>
            <person name="Riley R."/>
            <person name="Lipzen A."/>
            <person name="Clum A."/>
            <person name="Drula E."/>
            <person name="Henrissat B."/>
            <person name="Kohler A."/>
            <person name="Grigoriev I.V."/>
            <person name="Martin F.M."/>
            <person name="Hacquard S."/>
        </authorList>
    </citation>
    <scope>NUCLEOTIDE SEQUENCE [LARGE SCALE GENOMIC DNA]</scope>
    <source>
        <strain evidence="1 2">MPI-SDFR-AT-0079</strain>
    </source>
</reference>
<gene>
    <name evidence="1" type="ORF">F5144DRAFT_644176</name>
</gene>
<dbReference type="Proteomes" id="UP000724584">
    <property type="component" value="Unassembled WGS sequence"/>
</dbReference>
<name>A0ACB7P9Q2_9PEZI</name>
<proteinExistence type="predicted"/>
<accession>A0ACB7P9Q2</accession>
<comment type="caution">
    <text evidence="1">The sequence shown here is derived from an EMBL/GenBank/DDBJ whole genome shotgun (WGS) entry which is preliminary data.</text>
</comment>